<dbReference type="InterPro" id="IPR025584">
    <property type="entry name" value="Cthe_2159"/>
</dbReference>
<evidence type="ECO:0008006" key="4">
    <source>
        <dbReference type="Google" id="ProtNLM"/>
    </source>
</evidence>
<protein>
    <recommendedName>
        <fullName evidence="4">Carbohydrate-binding domain-containing protein</fullName>
    </recommendedName>
</protein>
<evidence type="ECO:0000313" key="3">
    <source>
        <dbReference type="Proteomes" id="UP001205185"/>
    </source>
</evidence>
<accession>A0ABT1IBI1</accession>
<comment type="caution">
    <text evidence="2">The sequence shown here is derived from an EMBL/GenBank/DDBJ whole genome shotgun (WGS) entry which is preliminary data.</text>
</comment>
<feature type="chain" id="PRO_5045287471" description="Carbohydrate-binding domain-containing protein" evidence="1">
    <location>
        <begin position="31"/>
        <end position="506"/>
    </location>
</feature>
<feature type="signal peptide" evidence="1">
    <location>
        <begin position="1"/>
        <end position="30"/>
    </location>
</feature>
<name>A0ABT1IBI1_9PSEU</name>
<dbReference type="RefSeq" id="WP_253886980.1">
    <property type="nucleotide sequence ID" value="NZ_BAAAVB010000013.1"/>
</dbReference>
<reference evidence="2 3" key="1">
    <citation type="submission" date="2022-06" db="EMBL/GenBank/DDBJ databases">
        <title>Genomic Encyclopedia of Archaeal and Bacterial Type Strains, Phase II (KMG-II): from individual species to whole genera.</title>
        <authorList>
            <person name="Goeker M."/>
        </authorList>
    </citation>
    <scope>NUCLEOTIDE SEQUENCE [LARGE SCALE GENOMIC DNA]</scope>
    <source>
        <strain evidence="2 3">DSM 44255</strain>
    </source>
</reference>
<keyword evidence="1" id="KW-0732">Signal</keyword>
<dbReference type="PROSITE" id="PS51257">
    <property type="entry name" value="PROKAR_LIPOPROTEIN"/>
    <property type="match status" value="1"/>
</dbReference>
<organism evidence="2 3">
    <name type="scientific">Actinokineospora diospyrosa</name>
    <dbReference type="NCBI Taxonomy" id="103728"/>
    <lineage>
        <taxon>Bacteria</taxon>
        <taxon>Bacillati</taxon>
        <taxon>Actinomycetota</taxon>
        <taxon>Actinomycetes</taxon>
        <taxon>Pseudonocardiales</taxon>
        <taxon>Pseudonocardiaceae</taxon>
        <taxon>Actinokineospora</taxon>
    </lineage>
</organism>
<evidence type="ECO:0000256" key="1">
    <source>
        <dbReference type="SAM" id="SignalP"/>
    </source>
</evidence>
<keyword evidence="3" id="KW-1185">Reference proteome</keyword>
<evidence type="ECO:0000313" key="2">
    <source>
        <dbReference type="EMBL" id="MCP2269994.1"/>
    </source>
</evidence>
<sequence>MTKTSLGRKVGAFVTAAVLAFVTACGSTTASTSTSGTAEAAVFAAPAATHADANDGDYSTDGATTLTLADGATAVSGTGASVSGDVVTIAAPGTYIFSGKLTDGQVVVNSPDEGKVRLVLAGVDITSASSSPVVVSEADEAVVILADGTSNALSDSAASGADDDGTDTPTATLFSMADLTIAGTGELAVTGESNDGIGSKDGLVVLSGTVDVTAKDDGIRGKDYLVIEGGTVTVEAGGDGLKSDNDSADEPGWIQLDNGTVTVSAGSDGADAVGAINVADGSLTVSKSTEGLEAATITIAGGTVDVTASDDGLNATSGTTSGGGEQAQPGVLLTISGGTTHVTAGGDGLDSNGSAAITGGTTIVDGPTASANGALDVNGAFPISGGTLIAVSGAGMAAVPSTDSAQGWVAATLTTAVQVGQQVAIVDSAGTVLGRYVVPKTTSLIVFSANGITAGQSYDIYAGAAGTVTSYSTGGSTDGLTKVAAATAGEFTSRQGGPGGGGRGGR</sequence>
<dbReference type="EMBL" id="JAMTCO010000006">
    <property type="protein sequence ID" value="MCP2269994.1"/>
    <property type="molecule type" value="Genomic_DNA"/>
</dbReference>
<gene>
    <name evidence="2" type="ORF">LV75_002495</name>
</gene>
<dbReference type="Proteomes" id="UP001205185">
    <property type="component" value="Unassembled WGS sequence"/>
</dbReference>
<dbReference type="Pfam" id="PF14262">
    <property type="entry name" value="Cthe_2159"/>
    <property type="match status" value="1"/>
</dbReference>
<proteinExistence type="predicted"/>